<dbReference type="Proteomes" id="UP000078492">
    <property type="component" value="Unassembled WGS sequence"/>
</dbReference>
<protein>
    <submittedName>
        <fullName evidence="2">Uncharacterized protein</fullName>
    </submittedName>
</protein>
<evidence type="ECO:0000256" key="1">
    <source>
        <dbReference type="SAM" id="MobiDB-lite"/>
    </source>
</evidence>
<evidence type="ECO:0000313" key="2">
    <source>
        <dbReference type="EMBL" id="KYN17788.1"/>
    </source>
</evidence>
<accession>A0A151J4X4</accession>
<evidence type="ECO:0000313" key="3">
    <source>
        <dbReference type="Proteomes" id="UP000078492"/>
    </source>
</evidence>
<gene>
    <name evidence="2" type="ORF">ALC57_09918</name>
</gene>
<keyword evidence="3" id="KW-1185">Reference proteome</keyword>
<dbReference type="EMBL" id="KQ980088">
    <property type="protein sequence ID" value="KYN17788.1"/>
    <property type="molecule type" value="Genomic_DNA"/>
</dbReference>
<organism evidence="2 3">
    <name type="scientific">Trachymyrmex cornetzi</name>
    <dbReference type="NCBI Taxonomy" id="471704"/>
    <lineage>
        <taxon>Eukaryota</taxon>
        <taxon>Metazoa</taxon>
        <taxon>Ecdysozoa</taxon>
        <taxon>Arthropoda</taxon>
        <taxon>Hexapoda</taxon>
        <taxon>Insecta</taxon>
        <taxon>Pterygota</taxon>
        <taxon>Neoptera</taxon>
        <taxon>Endopterygota</taxon>
        <taxon>Hymenoptera</taxon>
        <taxon>Apocrita</taxon>
        <taxon>Aculeata</taxon>
        <taxon>Formicoidea</taxon>
        <taxon>Formicidae</taxon>
        <taxon>Myrmicinae</taxon>
        <taxon>Trachymyrmex</taxon>
    </lineage>
</organism>
<reference evidence="2 3" key="1">
    <citation type="submission" date="2015-09" db="EMBL/GenBank/DDBJ databases">
        <title>Trachymyrmex cornetzi WGS genome.</title>
        <authorList>
            <person name="Nygaard S."/>
            <person name="Hu H."/>
            <person name="Boomsma J."/>
            <person name="Zhang G."/>
        </authorList>
    </citation>
    <scope>NUCLEOTIDE SEQUENCE [LARGE SCALE GENOMIC DNA]</scope>
    <source>
        <strain evidence="2">Tcor2-1</strain>
        <tissue evidence="2">Whole body</tissue>
    </source>
</reference>
<feature type="region of interest" description="Disordered" evidence="1">
    <location>
        <begin position="1"/>
        <end position="22"/>
    </location>
</feature>
<feature type="region of interest" description="Disordered" evidence="1">
    <location>
        <begin position="52"/>
        <end position="72"/>
    </location>
</feature>
<name>A0A151J4X4_9HYME</name>
<proteinExistence type="predicted"/>
<dbReference type="AlphaFoldDB" id="A0A151J4X4"/>
<sequence>MSREAAGGSGQHNERWGYPGTYDSTEQAVKKAVALKASSVEEVVVVDVGGVGRRKKKANAEEEEAEEDDEIERRGELTFSCAGKVRQSLTDRLT</sequence>
<feature type="compositionally biased region" description="Acidic residues" evidence="1">
    <location>
        <begin position="61"/>
        <end position="70"/>
    </location>
</feature>